<feature type="transmembrane region" description="Helical" evidence="2">
    <location>
        <begin position="98"/>
        <end position="116"/>
    </location>
</feature>
<dbReference type="RefSeq" id="XP_004341062.1">
    <property type="nucleotide sequence ID" value="XM_004341014.1"/>
</dbReference>
<keyword evidence="2" id="KW-0812">Transmembrane</keyword>
<reference evidence="3 4" key="1">
    <citation type="journal article" date="2013" name="Genome Biol.">
        <title>Genome of Acanthamoeba castellanii highlights extensive lateral gene transfer and early evolution of tyrosine kinase signaling.</title>
        <authorList>
            <person name="Clarke M."/>
            <person name="Lohan A.J."/>
            <person name="Liu B."/>
            <person name="Lagkouvardos I."/>
            <person name="Roy S."/>
            <person name="Zafar N."/>
            <person name="Bertelli C."/>
            <person name="Schilde C."/>
            <person name="Kianianmomeni A."/>
            <person name="Burglin T.R."/>
            <person name="Frech C."/>
            <person name="Turcotte B."/>
            <person name="Kopec K.O."/>
            <person name="Synnott J.M."/>
            <person name="Choo C."/>
            <person name="Paponov I."/>
            <person name="Finkler A."/>
            <person name="Soon Heng Tan C."/>
            <person name="Hutchins A.P."/>
            <person name="Weinmeier T."/>
            <person name="Rattei T."/>
            <person name="Chu J.S."/>
            <person name="Gimenez G."/>
            <person name="Irimia M."/>
            <person name="Rigden D.J."/>
            <person name="Fitzpatrick D.A."/>
            <person name="Lorenzo-Morales J."/>
            <person name="Bateman A."/>
            <person name="Chiu C.H."/>
            <person name="Tang P."/>
            <person name="Hegemann P."/>
            <person name="Fromm H."/>
            <person name="Raoult D."/>
            <person name="Greub G."/>
            <person name="Miranda-Saavedra D."/>
            <person name="Chen N."/>
            <person name="Nash P."/>
            <person name="Ginger M.L."/>
            <person name="Horn M."/>
            <person name="Schaap P."/>
            <person name="Caler L."/>
            <person name="Loftus B."/>
        </authorList>
    </citation>
    <scope>NUCLEOTIDE SEQUENCE [LARGE SCALE GENOMIC DNA]</scope>
    <source>
        <strain evidence="3 4">Neff</strain>
    </source>
</reference>
<gene>
    <name evidence="3" type="ORF">ACA1_234460</name>
</gene>
<dbReference type="AlphaFoldDB" id="L8H2N4"/>
<evidence type="ECO:0000256" key="2">
    <source>
        <dbReference type="SAM" id="Phobius"/>
    </source>
</evidence>
<protein>
    <submittedName>
        <fullName evidence="3">Uncharacterized protein</fullName>
    </submittedName>
</protein>
<organism evidence="3 4">
    <name type="scientific">Acanthamoeba castellanii (strain ATCC 30010 / Neff)</name>
    <dbReference type="NCBI Taxonomy" id="1257118"/>
    <lineage>
        <taxon>Eukaryota</taxon>
        <taxon>Amoebozoa</taxon>
        <taxon>Discosea</taxon>
        <taxon>Longamoebia</taxon>
        <taxon>Centramoebida</taxon>
        <taxon>Acanthamoebidae</taxon>
        <taxon>Acanthamoeba</taxon>
    </lineage>
</organism>
<evidence type="ECO:0000313" key="4">
    <source>
        <dbReference type="Proteomes" id="UP000011083"/>
    </source>
</evidence>
<name>L8H2N4_ACACF</name>
<evidence type="ECO:0000256" key="1">
    <source>
        <dbReference type="SAM" id="MobiDB-lite"/>
    </source>
</evidence>
<dbReference type="VEuPathDB" id="AmoebaDB:ACA1_234460"/>
<sequence>MSDKQEYQRNPTFYSGEGTPAPQVYAAGGAAYAPGIYQQQQQQQQQQFQPQQQYAPYPGPYVQQQHPVVAVHMAPPVYHDYHHHHHDEHLGCARLGCLLSWIPLIGLITFVLNVGAPMGSRRRRLAWISLFVAAFMVCSSLGLVFVLYFTAFAAANANH</sequence>
<keyword evidence="4" id="KW-1185">Reference proteome</keyword>
<dbReference type="EMBL" id="KB007939">
    <property type="protein sequence ID" value="ELR18998.1"/>
    <property type="molecule type" value="Genomic_DNA"/>
</dbReference>
<feature type="transmembrane region" description="Helical" evidence="2">
    <location>
        <begin position="128"/>
        <end position="155"/>
    </location>
</feature>
<dbReference type="GeneID" id="14919768"/>
<keyword evidence="2" id="KW-0472">Membrane</keyword>
<keyword evidence="2" id="KW-1133">Transmembrane helix</keyword>
<proteinExistence type="predicted"/>
<accession>L8H2N4</accession>
<dbReference type="KEGG" id="acan:ACA1_234460"/>
<dbReference type="Proteomes" id="UP000011083">
    <property type="component" value="Unassembled WGS sequence"/>
</dbReference>
<evidence type="ECO:0000313" key="3">
    <source>
        <dbReference type="EMBL" id="ELR18998.1"/>
    </source>
</evidence>
<feature type="region of interest" description="Disordered" evidence="1">
    <location>
        <begin position="1"/>
        <end position="21"/>
    </location>
</feature>